<accession>A0ABN7HZ65</accession>
<dbReference type="RefSeq" id="WP_201644188.1">
    <property type="nucleotide sequence ID" value="NZ_CAJHCP010000009.1"/>
</dbReference>
<organism evidence="1 2">
    <name type="scientific">Paraburkholderia metrosideri</name>
    <dbReference type="NCBI Taxonomy" id="580937"/>
    <lineage>
        <taxon>Bacteria</taxon>
        <taxon>Pseudomonadati</taxon>
        <taxon>Pseudomonadota</taxon>
        <taxon>Betaproteobacteria</taxon>
        <taxon>Burkholderiales</taxon>
        <taxon>Burkholderiaceae</taxon>
        <taxon>Paraburkholderia</taxon>
    </lineage>
</organism>
<keyword evidence="2" id="KW-1185">Reference proteome</keyword>
<comment type="caution">
    <text evidence="1">The sequence shown here is derived from an EMBL/GenBank/DDBJ whole genome shotgun (WGS) entry which is preliminary data.</text>
</comment>
<protein>
    <submittedName>
        <fullName evidence="1">Uncharacterized protein</fullName>
    </submittedName>
</protein>
<reference evidence="1 2" key="1">
    <citation type="submission" date="2020-10" db="EMBL/GenBank/DDBJ databases">
        <authorList>
            <person name="Peeters C."/>
        </authorList>
    </citation>
    <scope>NUCLEOTIDE SEQUENCE [LARGE SCALE GENOMIC DNA]</scope>
    <source>
        <strain evidence="1 2">LMG 28140</strain>
    </source>
</reference>
<dbReference type="EMBL" id="CAJHCP010000009">
    <property type="protein sequence ID" value="CAD6545642.1"/>
    <property type="molecule type" value="Genomic_DNA"/>
</dbReference>
<name>A0ABN7HZ65_9BURK</name>
<gene>
    <name evidence="1" type="ORF">LMG28140_04200</name>
</gene>
<proteinExistence type="predicted"/>
<evidence type="ECO:0000313" key="1">
    <source>
        <dbReference type="EMBL" id="CAD6545642.1"/>
    </source>
</evidence>
<sequence>MASHSCVPYRGHGIEVHVSPDPTGTLGANVVGFALRWTVSSPDAPHDELISFAEQCVFISEFDALTYGEARAHSFIDHMLSLPASTKDAADKQGSTEQTSRS</sequence>
<evidence type="ECO:0000313" key="2">
    <source>
        <dbReference type="Proteomes" id="UP000598032"/>
    </source>
</evidence>
<dbReference type="Proteomes" id="UP000598032">
    <property type="component" value="Unassembled WGS sequence"/>
</dbReference>